<organism evidence="1 3">
    <name type="scientific">Microbacterium phage Pumpernickel</name>
    <dbReference type="NCBI Taxonomy" id="2885983"/>
    <lineage>
        <taxon>Viruses</taxon>
        <taxon>Duplodnaviria</taxon>
        <taxon>Heunggongvirae</taxon>
        <taxon>Uroviricota</taxon>
        <taxon>Caudoviricetes</taxon>
        <taxon>Pumpernickelvirus</taxon>
        <taxon>Pumpernickelvirus pumpernickel</taxon>
    </lineage>
</organism>
<dbReference type="EMBL" id="OK040790">
    <property type="protein sequence ID" value="UDL16099.1"/>
    <property type="molecule type" value="Genomic_DNA"/>
</dbReference>
<dbReference type="KEGG" id="vg:80019688"/>
<dbReference type="Proteomes" id="UP000827768">
    <property type="component" value="Segment"/>
</dbReference>
<sequence length="114" mass="12323">MKELGDALPDEFSGEIVYSGTHPLGTGTHVVVRYPNGYGASIVQNPYSYGVELAVLVFDSSDDDYDIVYDTPVTDDVIGYLNRETLTEVLAKIKALPPRQQALDSGGIGELKSL</sequence>
<gene>
    <name evidence="1" type="primary">48</name>
    <name evidence="2" type="synonym">349</name>
    <name evidence="2" type="ORF">SEA_PUMPERNICKEL_349</name>
    <name evidence="1" type="ORF">SEA_PUMPERNICKEL_48</name>
</gene>
<dbReference type="EMBL" id="OK040790">
    <property type="protein sequence ID" value="UDL15839.1"/>
    <property type="molecule type" value="Genomic_DNA"/>
</dbReference>
<evidence type="ECO:0000313" key="1">
    <source>
        <dbReference type="EMBL" id="UDL15839.1"/>
    </source>
</evidence>
<dbReference type="GeneID" id="80019688"/>
<evidence type="ECO:0000313" key="2">
    <source>
        <dbReference type="EMBL" id="UDL16099.1"/>
    </source>
</evidence>
<keyword evidence="3" id="KW-1185">Reference proteome</keyword>
<evidence type="ECO:0000313" key="3">
    <source>
        <dbReference type="Proteomes" id="UP000827768"/>
    </source>
</evidence>
<protein>
    <submittedName>
        <fullName evidence="1">Uncharacterized protein</fullName>
    </submittedName>
</protein>
<dbReference type="RefSeq" id="YP_010755079.1">
    <property type="nucleotide sequence ID" value="NC_073468.1"/>
</dbReference>
<proteinExistence type="predicted"/>
<reference evidence="1" key="1">
    <citation type="submission" date="2021-09" db="EMBL/GenBank/DDBJ databases">
        <authorList>
            <person name="Andersen S.H."/>
            <person name="Beall E.A."/>
            <person name="Cappelle B."/>
            <person name="Falteisek K.J."/>
            <person name="Fenske B.A."/>
            <person name="Gansluckner N.W."/>
            <person name="Gilbertson S.M."/>
            <person name="Krings K.J."/>
            <person name="Mobeck M."/>
            <person name="Odeku J.O."/>
            <person name="Poncelet M.E."/>
            <person name="Rohr J.R."/>
            <person name="Rolands L."/>
            <person name="Whipple C.D."/>
            <person name="Whipple E.M."/>
            <person name="Spring A.M."/>
            <person name="Klyczek K."/>
            <person name="Garlena R.A."/>
            <person name="Russell D.A."/>
            <person name="Pope W.H."/>
            <person name="Jacobs-Sera D."/>
            <person name="Hatfull G.F."/>
        </authorList>
    </citation>
    <scope>NUCLEOTIDE SEQUENCE</scope>
</reference>
<accession>A0AAE8YBD2</accession>
<name>A0AAE8YBD2_9CAUD</name>